<dbReference type="InterPro" id="IPR046346">
    <property type="entry name" value="Aminoacid_DH-like_N_sf"/>
</dbReference>
<dbReference type="CDD" id="cd01065">
    <property type="entry name" value="NAD_bind_Shikimate_DH"/>
    <property type="match status" value="1"/>
</dbReference>
<feature type="binding site" evidence="8">
    <location>
        <position position="262"/>
    </location>
    <ligand>
        <name>shikimate</name>
        <dbReference type="ChEBI" id="CHEBI:36208"/>
    </ligand>
</feature>
<evidence type="ECO:0000313" key="10">
    <source>
        <dbReference type="EMBL" id="ABD24564.1"/>
    </source>
</evidence>
<dbReference type="GO" id="GO:0004764">
    <property type="term" value="F:shikimate 3-dehydrogenase (NADP+) activity"/>
    <property type="evidence" value="ECO:0007669"/>
    <property type="project" value="UniProtKB-UniRule"/>
</dbReference>
<keyword evidence="5 8" id="KW-0560">Oxidoreductase</keyword>
<dbReference type="Proteomes" id="UP000009134">
    <property type="component" value="Chromosome"/>
</dbReference>
<evidence type="ECO:0000256" key="2">
    <source>
        <dbReference type="ARBA" id="ARBA00012962"/>
    </source>
</evidence>
<dbReference type="SUPFAM" id="SSF51735">
    <property type="entry name" value="NAD(P)-binding Rossmann-fold domains"/>
    <property type="match status" value="1"/>
</dbReference>
<dbReference type="GO" id="GO:0009423">
    <property type="term" value="P:chorismate biosynthetic process"/>
    <property type="evidence" value="ECO:0007669"/>
    <property type="project" value="UniProtKB-UniRule"/>
</dbReference>
<evidence type="ECO:0000256" key="3">
    <source>
        <dbReference type="ARBA" id="ARBA00022605"/>
    </source>
</evidence>
<feature type="active site" description="Proton acceptor" evidence="8">
    <location>
        <position position="73"/>
    </location>
</feature>
<keyword evidence="6 8" id="KW-0057">Aromatic amino acid biosynthesis</keyword>
<comment type="caution">
    <text evidence="8">Lacks conserved residue(s) required for the propagation of feature annotation.</text>
</comment>
<dbReference type="GO" id="GO:0008652">
    <property type="term" value="P:amino acid biosynthetic process"/>
    <property type="evidence" value="ECO:0007669"/>
    <property type="project" value="UniProtKB-KW"/>
</dbReference>
<dbReference type="Pfam" id="PF08501">
    <property type="entry name" value="Shikimate_dh_N"/>
    <property type="match status" value="1"/>
</dbReference>
<dbReference type="KEGG" id="nar:Saro_0115"/>
<dbReference type="EMBL" id="CP000248">
    <property type="protein sequence ID" value="ABD24564.1"/>
    <property type="molecule type" value="Genomic_DNA"/>
</dbReference>
<keyword evidence="3 8" id="KW-0028">Amino-acid biosynthesis</keyword>
<dbReference type="EC" id="1.1.1.25" evidence="2 8"/>
<feature type="binding site" evidence="8">
    <location>
        <begin position="21"/>
        <end position="23"/>
    </location>
    <ligand>
        <name>shikimate</name>
        <dbReference type="ChEBI" id="CHEBI:36208"/>
    </ligand>
</feature>
<dbReference type="PANTHER" id="PTHR21089">
    <property type="entry name" value="SHIKIMATE DEHYDROGENASE"/>
    <property type="match status" value="1"/>
</dbReference>
<evidence type="ECO:0000256" key="4">
    <source>
        <dbReference type="ARBA" id="ARBA00022857"/>
    </source>
</evidence>
<accession>Q2GC59</accession>
<dbReference type="GO" id="GO:0050661">
    <property type="term" value="F:NADP binding"/>
    <property type="evidence" value="ECO:0007669"/>
    <property type="project" value="InterPro"/>
</dbReference>
<name>Q2GC59_NOVAD</name>
<evidence type="ECO:0000259" key="9">
    <source>
        <dbReference type="Pfam" id="PF08501"/>
    </source>
</evidence>
<comment type="catalytic activity">
    <reaction evidence="7 8">
        <text>shikimate + NADP(+) = 3-dehydroshikimate + NADPH + H(+)</text>
        <dbReference type="Rhea" id="RHEA:17737"/>
        <dbReference type="ChEBI" id="CHEBI:15378"/>
        <dbReference type="ChEBI" id="CHEBI:16630"/>
        <dbReference type="ChEBI" id="CHEBI:36208"/>
        <dbReference type="ChEBI" id="CHEBI:57783"/>
        <dbReference type="ChEBI" id="CHEBI:58349"/>
        <dbReference type="EC" id="1.1.1.25"/>
    </reaction>
</comment>
<dbReference type="UniPathway" id="UPA00053">
    <property type="reaction ID" value="UER00087"/>
</dbReference>
<organism evidence="10 11">
    <name type="scientific">Novosphingobium aromaticivorans (strain ATCC 700278 / DSM 12444 / CCUG 56034 / CIP 105152 / NBRC 16084 / F199)</name>
    <dbReference type="NCBI Taxonomy" id="279238"/>
    <lineage>
        <taxon>Bacteria</taxon>
        <taxon>Pseudomonadati</taxon>
        <taxon>Pseudomonadota</taxon>
        <taxon>Alphaproteobacteria</taxon>
        <taxon>Sphingomonadales</taxon>
        <taxon>Sphingomonadaceae</taxon>
        <taxon>Novosphingobium</taxon>
    </lineage>
</organism>
<feature type="binding site" evidence="8">
    <location>
        <position position="255"/>
    </location>
    <ligand>
        <name>NADP(+)</name>
        <dbReference type="ChEBI" id="CHEBI:58349"/>
    </ligand>
</feature>
<dbReference type="STRING" id="279238.Saro_0115"/>
<feature type="binding site" evidence="8">
    <location>
        <position position="232"/>
    </location>
    <ligand>
        <name>NADP(+)</name>
        <dbReference type="ChEBI" id="CHEBI:58349"/>
    </ligand>
</feature>
<dbReference type="SUPFAM" id="SSF53223">
    <property type="entry name" value="Aminoacid dehydrogenase-like, N-terminal domain"/>
    <property type="match status" value="1"/>
</dbReference>
<evidence type="ECO:0000256" key="8">
    <source>
        <dbReference type="HAMAP-Rule" id="MF_00222"/>
    </source>
</evidence>
<dbReference type="AlphaFoldDB" id="Q2GC59"/>
<dbReference type="Gene3D" id="3.40.50.720">
    <property type="entry name" value="NAD(P)-binding Rossmann-like Domain"/>
    <property type="match status" value="1"/>
</dbReference>
<dbReference type="NCBIfam" id="TIGR00507">
    <property type="entry name" value="aroE"/>
    <property type="match status" value="1"/>
</dbReference>
<comment type="function">
    <text evidence="8">Involved in the biosynthesis of the chorismate, which leads to the biosynthesis of aromatic amino acids. Catalyzes the reversible NADPH linked reduction of 3-dehydroshikimate (DHSA) to yield shikimate (SA).</text>
</comment>
<comment type="subunit">
    <text evidence="8">Homodimer.</text>
</comment>
<dbReference type="Gene3D" id="3.40.50.10860">
    <property type="entry name" value="Leucine Dehydrogenase, chain A, domain 1"/>
    <property type="match status" value="1"/>
</dbReference>
<dbReference type="HAMAP" id="MF_00222">
    <property type="entry name" value="Shikimate_DH_AroE"/>
    <property type="match status" value="1"/>
</dbReference>
<comment type="pathway">
    <text evidence="1 8">Metabolic intermediate biosynthesis; chorismate biosynthesis; chorismate from D-erythrose 4-phosphate and phosphoenolpyruvate: step 4/7.</text>
</comment>
<dbReference type="GO" id="GO:0009073">
    <property type="term" value="P:aromatic amino acid family biosynthetic process"/>
    <property type="evidence" value="ECO:0007669"/>
    <property type="project" value="UniProtKB-KW"/>
</dbReference>
<feature type="binding site" evidence="8">
    <location>
        <position position="109"/>
    </location>
    <ligand>
        <name>shikimate</name>
        <dbReference type="ChEBI" id="CHEBI:36208"/>
    </ligand>
</feature>
<sequence>MSTSPKTLPYAEVIGDPIAQSKSPVIHGFWLEALGLEGDYRRAHVRAGELADYLAARRADTDWRGCNVTMPHKQAVIPLLDRLDPLAARIGAVNTIVPEDGALVGYNTDAPGFLEPLRPLLDQVHYFRMARVLGTGGAARAIIAALADEHMVIVLAGRNVEKARALLDELHPEGEHHVAPLEHFSDETDFVFDDREGCLDLVVNASSLGMTGQPPLAFDMTHAPPGSVFYDIVTSPLETDFLKTAKAAGFRTVDGLSMLIGQADHAFRRFFGAVPPRGEADAQLRERLLA</sequence>
<evidence type="ECO:0000256" key="1">
    <source>
        <dbReference type="ARBA" id="ARBA00004871"/>
    </source>
</evidence>
<dbReference type="InterPro" id="IPR022893">
    <property type="entry name" value="Shikimate_DH_fam"/>
</dbReference>
<protein>
    <recommendedName>
        <fullName evidence="2 8">Shikimate dehydrogenase (NADP(+))</fullName>
        <shortName evidence="8">SDH</shortName>
        <ecNumber evidence="2 8">1.1.1.25</ecNumber>
    </recommendedName>
</protein>
<comment type="similarity">
    <text evidence="8">Belongs to the shikimate dehydrogenase family.</text>
</comment>
<evidence type="ECO:0000313" key="11">
    <source>
        <dbReference type="Proteomes" id="UP000009134"/>
    </source>
</evidence>
<dbReference type="InterPro" id="IPR036291">
    <property type="entry name" value="NAD(P)-bd_dom_sf"/>
</dbReference>
<feature type="binding site" evidence="8">
    <location>
        <position position="94"/>
    </location>
    <ligand>
        <name>shikimate</name>
        <dbReference type="ChEBI" id="CHEBI:36208"/>
    </ligand>
</feature>
<proteinExistence type="inferred from homology"/>
<keyword evidence="4 8" id="KW-0521">NADP</keyword>
<dbReference type="PANTHER" id="PTHR21089:SF1">
    <property type="entry name" value="BIFUNCTIONAL 3-DEHYDROQUINATE DEHYDRATASE_SHIKIMATE DEHYDROGENASE, CHLOROPLASTIC"/>
    <property type="match status" value="1"/>
</dbReference>
<evidence type="ECO:0000256" key="6">
    <source>
        <dbReference type="ARBA" id="ARBA00023141"/>
    </source>
</evidence>
<dbReference type="InterPro" id="IPR011342">
    <property type="entry name" value="Shikimate_DH"/>
</dbReference>
<dbReference type="GO" id="GO:0005829">
    <property type="term" value="C:cytosol"/>
    <property type="evidence" value="ECO:0007669"/>
    <property type="project" value="TreeGrafter"/>
</dbReference>
<keyword evidence="11" id="KW-1185">Reference proteome</keyword>
<feature type="domain" description="Shikimate dehydrogenase substrate binding N-terminal" evidence="9">
    <location>
        <begin position="13"/>
        <end position="96"/>
    </location>
</feature>
<evidence type="ECO:0000256" key="5">
    <source>
        <dbReference type="ARBA" id="ARBA00023002"/>
    </source>
</evidence>
<gene>
    <name evidence="8" type="primary">aroE</name>
    <name evidence="10" type="ordered locus">Saro_0115</name>
</gene>
<feature type="binding site" evidence="8">
    <location>
        <position position="69"/>
    </location>
    <ligand>
        <name>shikimate</name>
        <dbReference type="ChEBI" id="CHEBI:36208"/>
    </ligand>
</feature>
<dbReference type="InterPro" id="IPR013708">
    <property type="entry name" value="Shikimate_DH-bd_N"/>
</dbReference>
<dbReference type="eggNOG" id="COG0169">
    <property type="taxonomic scope" value="Bacteria"/>
</dbReference>
<reference evidence="11" key="1">
    <citation type="submission" date="2006-01" db="EMBL/GenBank/DDBJ databases">
        <title>Complete sequence of Novosphingobium aromaticivorans DSM 12444.</title>
        <authorList>
            <consortium name="US DOE Joint Genome Institute"/>
            <person name="Copeland A."/>
            <person name="Lucas S."/>
            <person name="Lapidus A."/>
            <person name="Barry K."/>
            <person name="Detter J.C."/>
            <person name="Glavina T."/>
            <person name="Hammon N."/>
            <person name="Israni S."/>
            <person name="Pitluck S."/>
            <person name="Chain P."/>
            <person name="Malfatti S."/>
            <person name="Shin M."/>
            <person name="Vergez L."/>
            <person name="Schmutz J."/>
            <person name="Larimer F."/>
            <person name="Land M."/>
            <person name="Kyrpides N."/>
            <person name="Ivanova N."/>
            <person name="Fredrickson J."/>
            <person name="Balkwill D."/>
            <person name="Romine M.F."/>
            <person name="Richardson P."/>
        </authorList>
    </citation>
    <scope>NUCLEOTIDE SEQUENCE [LARGE SCALE GENOMIC DNA]</scope>
    <source>
        <strain evidence="11">ATCC 700278 / DSM 12444 / CCUG 56034 / CIP 105152 / NBRC 16084 / F199</strain>
    </source>
</reference>
<evidence type="ECO:0000256" key="7">
    <source>
        <dbReference type="ARBA" id="ARBA00049442"/>
    </source>
</evidence>
<dbReference type="HOGENOM" id="CLU_044063_2_0_5"/>
<dbReference type="GO" id="GO:0019632">
    <property type="term" value="P:shikimate metabolic process"/>
    <property type="evidence" value="ECO:0007669"/>
    <property type="project" value="InterPro"/>
</dbReference>
<dbReference type="RefSeq" id="WP_011443778.1">
    <property type="nucleotide sequence ID" value="NC_007794.1"/>
</dbReference>